<evidence type="ECO:0000313" key="3">
    <source>
        <dbReference type="Proteomes" id="UP000294682"/>
    </source>
</evidence>
<evidence type="ECO:0000313" key="2">
    <source>
        <dbReference type="EMBL" id="TCL42324.1"/>
    </source>
</evidence>
<dbReference type="AlphaFoldDB" id="A0A9X8UIA7"/>
<dbReference type="GO" id="GO:0004519">
    <property type="term" value="F:endonuclease activity"/>
    <property type="evidence" value="ECO:0007669"/>
    <property type="project" value="InterPro"/>
</dbReference>
<evidence type="ECO:0000259" key="1">
    <source>
        <dbReference type="Pfam" id="PF04471"/>
    </source>
</evidence>
<organism evidence="2 3">
    <name type="scientific">Harryflintia acetispora</name>
    <dbReference type="NCBI Taxonomy" id="1849041"/>
    <lineage>
        <taxon>Bacteria</taxon>
        <taxon>Bacillati</taxon>
        <taxon>Bacillota</taxon>
        <taxon>Clostridia</taxon>
        <taxon>Eubacteriales</taxon>
        <taxon>Oscillospiraceae</taxon>
        <taxon>Harryflintia</taxon>
    </lineage>
</organism>
<feature type="domain" description="Restriction endonuclease type IV Mrr" evidence="1">
    <location>
        <begin position="52"/>
        <end position="141"/>
    </location>
</feature>
<keyword evidence="3" id="KW-1185">Reference proteome</keyword>
<sequence>MNASGGTVVHVGSLDGDVQYKLVTYDDLFCVQDFEKLRYQLDQVNGTTTRQGASLENFICNLFTQCVLFRATTGQRTQTNQIDTMIRIKWLSNCMLLNRIGSSFYIECKNENQTPSIDYLQKFRGILHDAGMKFGVFVSKQSEPRTYKENVNYIFLKDDLVIVRFCLAELEELLNERINLLDCDCLSMLCMECHRFGCFVNKNPPLYSCLTMGTSFRLLLDLIISVPPFTFFSTFV</sequence>
<accession>A0A9X8UIA7</accession>
<dbReference type="InterPro" id="IPR007560">
    <property type="entry name" value="Restrct_endonuc_IV_Mrr"/>
</dbReference>
<name>A0A9X8UIA7_9FIRM</name>
<dbReference type="GO" id="GO:0003677">
    <property type="term" value="F:DNA binding"/>
    <property type="evidence" value="ECO:0007669"/>
    <property type="project" value="InterPro"/>
</dbReference>
<dbReference type="Proteomes" id="UP000294682">
    <property type="component" value="Unassembled WGS sequence"/>
</dbReference>
<comment type="caution">
    <text evidence="2">The sequence shown here is derived from an EMBL/GenBank/DDBJ whole genome shotgun (WGS) entry which is preliminary data.</text>
</comment>
<gene>
    <name evidence="2" type="ORF">EDD78_11190</name>
</gene>
<dbReference type="GO" id="GO:0009307">
    <property type="term" value="P:DNA restriction-modification system"/>
    <property type="evidence" value="ECO:0007669"/>
    <property type="project" value="InterPro"/>
</dbReference>
<dbReference type="EMBL" id="SLUK01000011">
    <property type="protein sequence ID" value="TCL42324.1"/>
    <property type="molecule type" value="Genomic_DNA"/>
</dbReference>
<reference evidence="2 3" key="1">
    <citation type="submission" date="2019-03" db="EMBL/GenBank/DDBJ databases">
        <title>Genomic Encyclopedia of Type Strains, Phase IV (KMG-IV): sequencing the most valuable type-strain genomes for metagenomic binning, comparative biology and taxonomic classification.</title>
        <authorList>
            <person name="Goeker M."/>
        </authorList>
    </citation>
    <scope>NUCLEOTIDE SEQUENCE [LARGE SCALE GENOMIC DNA]</scope>
    <source>
        <strain evidence="2 3">DSM 100433</strain>
    </source>
</reference>
<dbReference type="Pfam" id="PF04471">
    <property type="entry name" value="Mrr_cat"/>
    <property type="match status" value="1"/>
</dbReference>
<proteinExistence type="predicted"/>
<protein>
    <recommendedName>
        <fullName evidence="1">Restriction endonuclease type IV Mrr domain-containing protein</fullName>
    </recommendedName>
</protein>